<feature type="domain" description="MBD" evidence="7">
    <location>
        <begin position="14"/>
        <end position="81"/>
    </location>
</feature>
<proteinExistence type="predicted"/>
<keyword evidence="3" id="KW-0238">DNA-binding</keyword>
<feature type="region of interest" description="Disordered" evidence="6">
    <location>
        <begin position="1"/>
        <end position="238"/>
    </location>
</feature>
<feature type="compositionally biased region" description="Basic and acidic residues" evidence="6">
    <location>
        <begin position="118"/>
        <end position="161"/>
    </location>
</feature>
<feature type="compositionally biased region" description="Basic residues" evidence="6">
    <location>
        <begin position="105"/>
        <end position="117"/>
    </location>
</feature>
<keyword evidence="4" id="KW-0804">Transcription</keyword>
<protein>
    <recommendedName>
        <fullName evidence="7">MBD domain-containing protein</fullName>
    </recommendedName>
</protein>
<comment type="subcellular location">
    <subcellularLocation>
        <location evidence="1">Nucleus</location>
    </subcellularLocation>
</comment>
<accession>A0A8T0UIB0</accession>
<dbReference type="Pfam" id="PF01429">
    <property type="entry name" value="MBD"/>
    <property type="match status" value="1"/>
</dbReference>
<evidence type="ECO:0000259" key="7">
    <source>
        <dbReference type="PROSITE" id="PS50982"/>
    </source>
</evidence>
<keyword evidence="2" id="KW-0805">Transcription regulation</keyword>
<gene>
    <name evidence="8" type="ORF">PVAP13_3NG274700</name>
</gene>
<name>A0A8T0UIB0_PANVG</name>
<feature type="compositionally biased region" description="Polar residues" evidence="6">
    <location>
        <begin position="209"/>
        <end position="229"/>
    </location>
</feature>
<evidence type="ECO:0000256" key="5">
    <source>
        <dbReference type="ARBA" id="ARBA00023242"/>
    </source>
</evidence>
<dbReference type="AlphaFoldDB" id="A0A8T0UIB0"/>
<evidence type="ECO:0000313" key="9">
    <source>
        <dbReference type="Proteomes" id="UP000823388"/>
    </source>
</evidence>
<feature type="compositionally biased region" description="Low complexity" evidence="6">
    <location>
        <begin position="192"/>
        <end position="206"/>
    </location>
</feature>
<dbReference type="EMBL" id="CM029042">
    <property type="protein sequence ID" value="KAG2622250.1"/>
    <property type="molecule type" value="Genomic_DNA"/>
</dbReference>
<dbReference type="SUPFAM" id="SSF54171">
    <property type="entry name" value="DNA-binding domain"/>
    <property type="match status" value="1"/>
</dbReference>
<dbReference type="Gene3D" id="3.30.890.10">
    <property type="entry name" value="Methyl-cpg-binding Protein 2, Chain A"/>
    <property type="match status" value="1"/>
</dbReference>
<dbReference type="GO" id="GO:0005634">
    <property type="term" value="C:nucleus"/>
    <property type="evidence" value="ECO:0007669"/>
    <property type="project" value="UniProtKB-SubCell"/>
</dbReference>
<feature type="compositionally biased region" description="Low complexity" evidence="6">
    <location>
        <begin position="166"/>
        <end position="179"/>
    </location>
</feature>
<evidence type="ECO:0000256" key="2">
    <source>
        <dbReference type="ARBA" id="ARBA00023015"/>
    </source>
</evidence>
<feature type="compositionally biased region" description="Low complexity" evidence="6">
    <location>
        <begin position="1"/>
        <end position="16"/>
    </location>
</feature>
<reference evidence="8" key="1">
    <citation type="submission" date="2020-05" db="EMBL/GenBank/DDBJ databases">
        <title>WGS assembly of Panicum virgatum.</title>
        <authorList>
            <person name="Lovell J.T."/>
            <person name="Jenkins J."/>
            <person name="Shu S."/>
            <person name="Juenger T.E."/>
            <person name="Schmutz J."/>
        </authorList>
    </citation>
    <scope>NUCLEOTIDE SEQUENCE</scope>
    <source>
        <strain evidence="8">AP13</strain>
    </source>
</reference>
<evidence type="ECO:0000256" key="4">
    <source>
        <dbReference type="ARBA" id="ARBA00023163"/>
    </source>
</evidence>
<dbReference type="Proteomes" id="UP000823388">
    <property type="component" value="Chromosome 3N"/>
</dbReference>
<dbReference type="PANTHER" id="PTHR33729">
    <property type="entry name" value="METHYL-CPG BINDING DOMAIN CONTAINING PROTEIN, EXPRESSED"/>
    <property type="match status" value="1"/>
</dbReference>
<comment type="caution">
    <text evidence="8">The sequence shown here is derived from an EMBL/GenBank/DDBJ whole genome shotgun (WGS) entry which is preliminary data.</text>
</comment>
<dbReference type="GO" id="GO:0003677">
    <property type="term" value="F:DNA binding"/>
    <property type="evidence" value="ECO:0007669"/>
    <property type="project" value="UniProtKB-KW"/>
</dbReference>
<evidence type="ECO:0000256" key="3">
    <source>
        <dbReference type="ARBA" id="ARBA00023125"/>
    </source>
</evidence>
<dbReference type="PANTHER" id="PTHR33729:SF2">
    <property type="entry name" value="METHYL-CPG BINDING DOMAIN CONTAINING PROTEIN, EXPRESSED"/>
    <property type="match status" value="1"/>
</dbReference>
<feature type="compositionally biased region" description="Basic and acidic residues" evidence="6">
    <location>
        <begin position="81"/>
        <end position="104"/>
    </location>
</feature>
<keyword evidence="9" id="KW-1185">Reference proteome</keyword>
<dbReference type="PROSITE" id="PS50982">
    <property type="entry name" value="MBD"/>
    <property type="match status" value="1"/>
</dbReference>
<evidence type="ECO:0000256" key="1">
    <source>
        <dbReference type="ARBA" id="ARBA00004123"/>
    </source>
</evidence>
<keyword evidence="5" id="KW-0539">Nucleus</keyword>
<sequence>MATEGEQQQQAPPAEEVVSVEMPAPEGWTKKFTPQRGGRSEIVFVSPTGEEIKNKRQLSQYLKAHPGGPPAAEFDWGTGDTPRRSARISEKVKVFDSPEGEKIPKRSRNSTGRKGKQEKKEAPETEEAKDAKAGKDAKEAPNEDAKKDTAEEKKEDAKPAEPEAPAPASNPTENSAPAPTETAAPVSETKSDAAAPASGAKPDAAAPVENSTDKGASQESQPNAVNNGQLPHCAVKCT</sequence>
<dbReference type="InterPro" id="IPR039622">
    <property type="entry name" value="MBD10/11"/>
</dbReference>
<dbReference type="InterPro" id="IPR001739">
    <property type="entry name" value="Methyl_CpG_DNA-bd"/>
</dbReference>
<evidence type="ECO:0000256" key="6">
    <source>
        <dbReference type="SAM" id="MobiDB-lite"/>
    </source>
</evidence>
<organism evidence="8 9">
    <name type="scientific">Panicum virgatum</name>
    <name type="common">Blackwell switchgrass</name>
    <dbReference type="NCBI Taxonomy" id="38727"/>
    <lineage>
        <taxon>Eukaryota</taxon>
        <taxon>Viridiplantae</taxon>
        <taxon>Streptophyta</taxon>
        <taxon>Embryophyta</taxon>
        <taxon>Tracheophyta</taxon>
        <taxon>Spermatophyta</taxon>
        <taxon>Magnoliopsida</taxon>
        <taxon>Liliopsida</taxon>
        <taxon>Poales</taxon>
        <taxon>Poaceae</taxon>
        <taxon>PACMAD clade</taxon>
        <taxon>Panicoideae</taxon>
        <taxon>Panicodae</taxon>
        <taxon>Paniceae</taxon>
        <taxon>Panicinae</taxon>
        <taxon>Panicum</taxon>
        <taxon>Panicum sect. Hiantes</taxon>
    </lineage>
</organism>
<dbReference type="InterPro" id="IPR016177">
    <property type="entry name" value="DNA-bd_dom_sf"/>
</dbReference>
<evidence type="ECO:0000313" key="8">
    <source>
        <dbReference type="EMBL" id="KAG2622250.1"/>
    </source>
</evidence>